<proteinExistence type="predicted"/>
<dbReference type="Proteomes" id="UP000555103">
    <property type="component" value="Unassembled WGS sequence"/>
</dbReference>
<accession>A0A840CMG0</accession>
<organism evidence="1 2">
    <name type="scientific">Dysgonomonas hofstadii</name>
    <dbReference type="NCBI Taxonomy" id="637886"/>
    <lineage>
        <taxon>Bacteria</taxon>
        <taxon>Pseudomonadati</taxon>
        <taxon>Bacteroidota</taxon>
        <taxon>Bacteroidia</taxon>
        <taxon>Bacteroidales</taxon>
        <taxon>Dysgonomonadaceae</taxon>
        <taxon>Dysgonomonas</taxon>
    </lineage>
</organism>
<keyword evidence="2" id="KW-1185">Reference proteome</keyword>
<protein>
    <submittedName>
        <fullName evidence="1">Uncharacterized protein</fullName>
    </submittedName>
</protein>
<sequence>MPFEKVKRGNKQHQQITFGTGDIKMVTAHEEEESFHSMVILTQDFPKDESKWDKHPSSLKNTDELDKHKSVILKFNKIKSIDMLIESLQEVKESMGGKKKAIIPPITHPLGGGWRQPKVESLIFTETHVIMKQEDFNILYNYESSYPSGVYEGKMWRNGGFLFWYDNHDTKPDLCSCKHMPIALIIPKGGKWCIAERKKRLIDKLLEKFR</sequence>
<dbReference type="EMBL" id="JACIEP010000008">
    <property type="protein sequence ID" value="MBB4036576.1"/>
    <property type="molecule type" value="Genomic_DNA"/>
</dbReference>
<evidence type="ECO:0000313" key="1">
    <source>
        <dbReference type="EMBL" id="MBB4036576.1"/>
    </source>
</evidence>
<evidence type="ECO:0000313" key="2">
    <source>
        <dbReference type="Proteomes" id="UP000555103"/>
    </source>
</evidence>
<reference evidence="1 2" key="1">
    <citation type="submission" date="2020-08" db="EMBL/GenBank/DDBJ databases">
        <title>Genomic Encyclopedia of Type Strains, Phase IV (KMG-IV): sequencing the most valuable type-strain genomes for metagenomic binning, comparative biology and taxonomic classification.</title>
        <authorList>
            <person name="Goeker M."/>
        </authorList>
    </citation>
    <scope>NUCLEOTIDE SEQUENCE [LARGE SCALE GENOMIC DNA]</scope>
    <source>
        <strain evidence="1 2">DSM 104969</strain>
    </source>
</reference>
<name>A0A840CMG0_9BACT</name>
<dbReference type="AlphaFoldDB" id="A0A840CMG0"/>
<comment type="caution">
    <text evidence="1">The sequence shown here is derived from an EMBL/GenBank/DDBJ whole genome shotgun (WGS) entry which is preliminary data.</text>
</comment>
<gene>
    <name evidence="1" type="ORF">GGR21_002482</name>
</gene>
<dbReference type="RefSeq" id="WP_183307476.1">
    <property type="nucleotide sequence ID" value="NZ_JACIEP010000008.1"/>
</dbReference>